<evidence type="ECO:0000256" key="2">
    <source>
        <dbReference type="ARBA" id="ARBA00022676"/>
    </source>
</evidence>
<evidence type="ECO:0000259" key="4">
    <source>
        <dbReference type="Pfam" id="PF06925"/>
    </source>
</evidence>
<sequence>MTAMLEGPATASPSLWHSRRRGPGFPFLDPEDGPAEVHIVSGSFGAGHDAAAREIAIRLTAQGHLVQVWDVVDLFPAAIGRILRAAYLKQLEVSPTSWGVLLRHLQPGGVLHRLVTRALAITARRLLGIARGSDLVVSTHPFASQALGRLRMRGRLTTPVVTYLTDLSVHPLWVHRFVDHHLALHDIAARQAVALGGRASVIEPLVPHVDPDLVAPEGTRAVCRAAWGLEPGTRLALVVGGSLGIGELTAAALDVLATGLAVPVVLCGHNAVLQRRLELVTGVVALGWRDDLPTLLRAVDLVIQNAGGFTSLEALDAGVPVLTYRCLPGHGMTNAAALEEAGLVPWVRSPEELSPALVEAFAQPQAPLPAPTRPTLVHALATQRVPA</sequence>
<organism evidence="5 6">
    <name type="scientific">Nocardioides ginsengisegetis</name>
    <dbReference type="NCBI Taxonomy" id="661491"/>
    <lineage>
        <taxon>Bacteria</taxon>
        <taxon>Bacillati</taxon>
        <taxon>Actinomycetota</taxon>
        <taxon>Actinomycetes</taxon>
        <taxon>Propionibacteriales</taxon>
        <taxon>Nocardioidaceae</taxon>
        <taxon>Nocardioides</taxon>
    </lineage>
</organism>
<dbReference type="GO" id="GO:0016758">
    <property type="term" value="F:hexosyltransferase activity"/>
    <property type="evidence" value="ECO:0007669"/>
    <property type="project" value="InterPro"/>
</dbReference>
<dbReference type="AlphaFoldDB" id="A0A7W3J3P9"/>
<evidence type="ECO:0000256" key="1">
    <source>
        <dbReference type="ARBA" id="ARBA00006962"/>
    </source>
</evidence>
<keyword evidence="3 5" id="KW-0808">Transferase</keyword>
<protein>
    <submittedName>
        <fullName evidence="5">UDP-N-acetylglucosamine:LPS N-acetylglucosamine transferase</fullName>
    </submittedName>
</protein>
<dbReference type="SUPFAM" id="SSF53756">
    <property type="entry name" value="UDP-Glycosyltransferase/glycogen phosphorylase"/>
    <property type="match status" value="1"/>
</dbReference>
<dbReference type="Proteomes" id="UP000580910">
    <property type="component" value="Unassembled WGS sequence"/>
</dbReference>
<evidence type="ECO:0000256" key="3">
    <source>
        <dbReference type="ARBA" id="ARBA00022679"/>
    </source>
</evidence>
<comment type="caution">
    <text evidence="5">The sequence shown here is derived from an EMBL/GenBank/DDBJ whole genome shotgun (WGS) entry which is preliminary data.</text>
</comment>
<gene>
    <name evidence="5" type="ORF">FB382_004048</name>
</gene>
<keyword evidence="2" id="KW-0328">Glycosyltransferase</keyword>
<dbReference type="PANTHER" id="PTHR43025:SF3">
    <property type="entry name" value="MONOGALACTOSYLDIACYLGLYCEROL SYNTHASE 1, CHLOROPLASTIC"/>
    <property type="match status" value="1"/>
</dbReference>
<dbReference type="EMBL" id="JACGXA010000003">
    <property type="protein sequence ID" value="MBA8805703.1"/>
    <property type="molecule type" value="Genomic_DNA"/>
</dbReference>
<dbReference type="InterPro" id="IPR050519">
    <property type="entry name" value="Glycosyltransf_28_UgtP"/>
</dbReference>
<accession>A0A7W3J3P9</accession>
<feature type="domain" description="Diacylglycerol glucosyltransferase N-terminal" evidence="4">
    <location>
        <begin position="48"/>
        <end position="204"/>
    </location>
</feature>
<dbReference type="Gene3D" id="3.40.50.2000">
    <property type="entry name" value="Glycogen Phosphorylase B"/>
    <property type="match status" value="1"/>
</dbReference>
<dbReference type="Pfam" id="PF06925">
    <property type="entry name" value="MGDG_synth"/>
    <property type="match status" value="1"/>
</dbReference>
<evidence type="ECO:0000313" key="6">
    <source>
        <dbReference type="Proteomes" id="UP000580910"/>
    </source>
</evidence>
<name>A0A7W3J3P9_9ACTN</name>
<evidence type="ECO:0000313" key="5">
    <source>
        <dbReference type="EMBL" id="MBA8805703.1"/>
    </source>
</evidence>
<comment type="similarity">
    <text evidence="1">Belongs to the glycosyltransferase 28 family.</text>
</comment>
<dbReference type="InterPro" id="IPR009695">
    <property type="entry name" value="Diacylglyc_glucosyltr_N"/>
</dbReference>
<proteinExistence type="inferred from homology"/>
<dbReference type="RefSeq" id="WP_182541734.1">
    <property type="nucleotide sequence ID" value="NZ_JACGXA010000003.1"/>
</dbReference>
<keyword evidence="6" id="KW-1185">Reference proteome</keyword>
<dbReference type="GO" id="GO:0009247">
    <property type="term" value="P:glycolipid biosynthetic process"/>
    <property type="evidence" value="ECO:0007669"/>
    <property type="project" value="InterPro"/>
</dbReference>
<dbReference type="GO" id="GO:0016020">
    <property type="term" value="C:membrane"/>
    <property type="evidence" value="ECO:0007669"/>
    <property type="project" value="GOC"/>
</dbReference>
<dbReference type="PANTHER" id="PTHR43025">
    <property type="entry name" value="MONOGALACTOSYLDIACYLGLYCEROL SYNTHASE"/>
    <property type="match status" value="1"/>
</dbReference>
<reference evidence="5 6" key="1">
    <citation type="submission" date="2020-07" db="EMBL/GenBank/DDBJ databases">
        <title>Sequencing the genomes of 1000 actinobacteria strains.</title>
        <authorList>
            <person name="Klenk H.-P."/>
        </authorList>
    </citation>
    <scope>NUCLEOTIDE SEQUENCE [LARGE SCALE GENOMIC DNA]</scope>
    <source>
        <strain evidence="5 6">DSM 21349</strain>
    </source>
</reference>